<keyword evidence="7" id="KW-1185">Reference proteome</keyword>
<accession>A0A3E1NXY2</accession>
<organism evidence="6 7">
    <name type="scientific">Chitinophaga silvisoli</name>
    <dbReference type="NCBI Taxonomy" id="2291814"/>
    <lineage>
        <taxon>Bacteria</taxon>
        <taxon>Pseudomonadati</taxon>
        <taxon>Bacteroidota</taxon>
        <taxon>Chitinophagia</taxon>
        <taxon>Chitinophagales</taxon>
        <taxon>Chitinophagaceae</taxon>
        <taxon>Chitinophaga</taxon>
    </lineage>
</organism>
<dbReference type="GO" id="GO:0004553">
    <property type="term" value="F:hydrolase activity, hydrolyzing O-glycosyl compounds"/>
    <property type="evidence" value="ECO:0007669"/>
    <property type="project" value="InterPro"/>
</dbReference>
<dbReference type="AlphaFoldDB" id="A0A3E1NXY2"/>
<evidence type="ECO:0000256" key="1">
    <source>
        <dbReference type="ARBA" id="ARBA00004834"/>
    </source>
</evidence>
<dbReference type="InterPro" id="IPR050727">
    <property type="entry name" value="GH43_arabinanases"/>
</dbReference>
<sequence>MYKLYITLLLATGLPLIGCKAQSKPVHQAPAPLYRDPIFDGAADPTLIWNDKEKAWWMLYTQRRASVDAENVAYCYGSKIGIAESKDNGHTWVYRGALNLEFEKGENTFWAPDVVYYNGSYHMFVAYIQGVRSNWGGHARIAHYTSKDMWDWKFEGFPQLTSEKVIDPTLYQLPDKTWRIWYKDEDHGSHTMMASSKDLNKWTYTTTTPAIGGNGHEGPKVFRFKDYYWMVTDEWHGMRVYRSDDLNTWTRQGLILDVPGKRKDDTPTGAHGDVVVTGDQAYVIYFTHPGRKVHSESPVNEDGIQPYSIRRSSIEVAELKFENGTLTCDRDAPFDFYLPAR</sequence>
<keyword evidence="4 5" id="KW-0326">Glycosidase</keyword>
<evidence type="ECO:0000313" key="7">
    <source>
        <dbReference type="Proteomes" id="UP000261174"/>
    </source>
</evidence>
<dbReference type="RefSeq" id="WP_116855801.1">
    <property type="nucleotide sequence ID" value="NZ_QTJV01000009.1"/>
</dbReference>
<comment type="similarity">
    <text evidence="2 5">Belongs to the glycosyl hydrolase 43 family.</text>
</comment>
<reference evidence="6 7" key="1">
    <citation type="submission" date="2018-08" db="EMBL/GenBank/DDBJ databases">
        <title>Chitinophaga sp. K20C18050901, a novel bacterium isolated from forest soil.</title>
        <authorList>
            <person name="Wang C."/>
        </authorList>
    </citation>
    <scope>NUCLEOTIDE SEQUENCE [LARGE SCALE GENOMIC DNA]</scope>
    <source>
        <strain evidence="6 7">K20C18050901</strain>
    </source>
</reference>
<dbReference type="OrthoDB" id="9759709at2"/>
<dbReference type="CDD" id="cd08984">
    <property type="entry name" value="GH43-like"/>
    <property type="match status" value="1"/>
</dbReference>
<name>A0A3E1NXY2_9BACT</name>
<evidence type="ECO:0000256" key="5">
    <source>
        <dbReference type="RuleBase" id="RU361187"/>
    </source>
</evidence>
<comment type="pathway">
    <text evidence="1">Glycan metabolism; L-arabinan degradation.</text>
</comment>
<dbReference type="Gene3D" id="2.115.10.20">
    <property type="entry name" value="Glycosyl hydrolase domain, family 43"/>
    <property type="match status" value="1"/>
</dbReference>
<proteinExistence type="inferred from homology"/>
<dbReference type="Proteomes" id="UP000261174">
    <property type="component" value="Unassembled WGS sequence"/>
</dbReference>
<dbReference type="InterPro" id="IPR023296">
    <property type="entry name" value="Glyco_hydro_beta-prop_sf"/>
</dbReference>
<dbReference type="EMBL" id="QTJV01000009">
    <property type="protein sequence ID" value="RFM32608.1"/>
    <property type="molecule type" value="Genomic_DNA"/>
</dbReference>
<dbReference type="PANTHER" id="PTHR43301">
    <property type="entry name" value="ARABINAN ENDO-1,5-ALPHA-L-ARABINOSIDASE"/>
    <property type="match status" value="1"/>
</dbReference>
<keyword evidence="3 5" id="KW-0378">Hydrolase</keyword>
<evidence type="ECO:0000256" key="3">
    <source>
        <dbReference type="ARBA" id="ARBA00022801"/>
    </source>
</evidence>
<dbReference type="Pfam" id="PF04616">
    <property type="entry name" value="Glyco_hydro_43"/>
    <property type="match status" value="1"/>
</dbReference>
<evidence type="ECO:0000256" key="4">
    <source>
        <dbReference type="ARBA" id="ARBA00023295"/>
    </source>
</evidence>
<dbReference type="GO" id="GO:0005975">
    <property type="term" value="P:carbohydrate metabolic process"/>
    <property type="evidence" value="ECO:0007669"/>
    <property type="project" value="InterPro"/>
</dbReference>
<dbReference type="PANTHER" id="PTHR43301:SF3">
    <property type="entry name" value="ARABINAN ENDO-1,5-ALPHA-L-ARABINOSIDASE A-RELATED"/>
    <property type="match status" value="1"/>
</dbReference>
<evidence type="ECO:0000313" key="6">
    <source>
        <dbReference type="EMBL" id="RFM32608.1"/>
    </source>
</evidence>
<gene>
    <name evidence="6" type="ORF">DXN04_23320</name>
</gene>
<comment type="caution">
    <text evidence="6">The sequence shown here is derived from an EMBL/GenBank/DDBJ whole genome shotgun (WGS) entry which is preliminary data.</text>
</comment>
<dbReference type="InterPro" id="IPR006710">
    <property type="entry name" value="Glyco_hydro_43"/>
</dbReference>
<dbReference type="SUPFAM" id="SSF75005">
    <property type="entry name" value="Arabinanase/levansucrase/invertase"/>
    <property type="match status" value="1"/>
</dbReference>
<evidence type="ECO:0000256" key="2">
    <source>
        <dbReference type="ARBA" id="ARBA00009865"/>
    </source>
</evidence>
<protein>
    <submittedName>
        <fullName evidence="6">Glycosyl hydrolase</fullName>
    </submittedName>
</protein>